<dbReference type="InterPro" id="IPR020993">
    <property type="entry name" value="Centromere_CenpK"/>
</dbReference>
<dbReference type="OrthoDB" id="9445768at2759"/>
<comment type="subcellular location">
    <subcellularLocation>
        <location evidence="2">Chromosome</location>
        <location evidence="2">Centromere</location>
    </subcellularLocation>
    <subcellularLocation>
        <location evidence="1">Nucleus</location>
    </subcellularLocation>
</comment>
<dbReference type="GO" id="GO:0005634">
    <property type="term" value="C:nucleus"/>
    <property type="evidence" value="ECO:0007669"/>
    <property type="project" value="UniProtKB-SubCell"/>
</dbReference>
<organism evidence="9 10">
    <name type="scientific">Phaeoacremonium minimum (strain UCR-PA7)</name>
    <name type="common">Esca disease fungus</name>
    <name type="synonym">Togninia minima</name>
    <dbReference type="NCBI Taxonomy" id="1286976"/>
    <lineage>
        <taxon>Eukaryota</taxon>
        <taxon>Fungi</taxon>
        <taxon>Dikarya</taxon>
        <taxon>Ascomycota</taxon>
        <taxon>Pezizomycotina</taxon>
        <taxon>Sordariomycetes</taxon>
        <taxon>Sordariomycetidae</taxon>
        <taxon>Togniniales</taxon>
        <taxon>Togniniaceae</taxon>
        <taxon>Phaeoacremonium</taxon>
    </lineage>
</organism>
<keyword evidence="7" id="KW-0137">Centromere</keyword>
<dbReference type="GeneID" id="19328493"/>
<comment type="similarity">
    <text evidence="3">Belongs to the CENP-K/MCM22 family.</text>
</comment>
<keyword evidence="6" id="KW-0539">Nucleus</keyword>
<dbReference type="Proteomes" id="UP000014074">
    <property type="component" value="Unassembled WGS sequence"/>
</dbReference>
<dbReference type="EMBL" id="KB933309">
    <property type="protein sequence ID" value="EON96816.1"/>
    <property type="molecule type" value="Genomic_DNA"/>
</dbReference>
<dbReference type="PANTHER" id="PTHR14401:SF6">
    <property type="entry name" value="CENTROMERE PROTEIN K"/>
    <property type="match status" value="1"/>
</dbReference>
<keyword evidence="4" id="KW-0158">Chromosome</keyword>
<dbReference type="eggNOG" id="ENOG502RXW1">
    <property type="taxonomic scope" value="Eukaryota"/>
</dbReference>
<evidence type="ECO:0000256" key="7">
    <source>
        <dbReference type="ARBA" id="ARBA00023328"/>
    </source>
</evidence>
<evidence type="ECO:0000256" key="8">
    <source>
        <dbReference type="SAM" id="Coils"/>
    </source>
</evidence>
<dbReference type="KEGG" id="tmn:UCRPA7_7710"/>
<dbReference type="RefSeq" id="XP_007918425.1">
    <property type="nucleotide sequence ID" value="XM_007920234.1"/>
</dbReference>
<feature type="coiled-coil region" evidence="8">
    <location>
        <begin position="106"/>
        <end position="173"/>
    </location>
</feature>
<sequence>MDHPSHRVTSDDLHAGYLDRSVRELEDKVRQHELALSKLRETPIRQYGGPVESTIASMEIMTKAYEDVTTSDPFLPFPDSVLPALIALRNTHRTIAESREYLASQATSLKKANQRLEVEQANLNDQKALQKSLEARIQSLRDGLESRMEMTPKEITKEKINELKQKKRGYDKDTSKLLKALNKFIDDHLGVMLAAEELGGPVVGDMMDVDADDLNAGFSAHGKLKKVKQNQNQDKRQRRIDDIWGAEQRQNSKAKEEWNEAVAAGQEMRELTEELLNALTDSGGDGSAAYVIIPRETAASRFLVRAKVAQFHPRDATRLRLIDFGREIDD</sequence>
<keyword evidence="5 8" id="KW-0175">Coiled coil</keyword>
<evidence type="ECO:0000256" key="1">
    <source>
        <dbReference type="ARBA" id="ARBA00004123"/>
    </source>
</evidence>
<evidence type="ECO:0000313" key="10">
    <source>
        <dbReference type="Proteomes" id="UP000014074"/>
    </source>
</evidence>
<dbReference type="GO" id="GO:0051382">
    <property type="term" value="P:kinetochore assembly"/>
    <property type="evidence" value="ECO:0007669"/>
    <property type="project" value="InterPro"/>
</dbReference>
<name>R8BBY8_PHAM7</name>
<protein>
    <submittedName>
        <fullName evidence="9">Uncharacterized protein</fullName>
    </submittedName>
</protein>
<evidence type="ECO:0000256" key="2">
    <source>
        <dbReference type="ARBA" id="ARBA00004584"/>
    </source>
</evidence>
<dbReference type="HOGENOM" id="CLU_048926_0_0_1"/>
<evidence type="ECO:0000256" key="5">
    <source>
        <dbReference type="ARBA" id="ARBA00023054"/>
    </source>
</evidence>
<dbReference type="PANTHER" id="PTHR14401">
    <property type="entry name" value="CENTROMERE PROTEIN K"/>
    <property type="match status" value="1"/>
</dbReference>
<dbReference type="AlphaFoldDB" id="R8BBY8"/>
<dbReference type="GO" id="GO:0000775">
    <property type="term" value="C:chromosome, centromeric region"/>
    <property type="evidence" value="ECO:0007669"/>
    <property type="project" value="UniProtKB-SubCell"/>
</dbReference>
<evidence type="ECO:0000256" key="6">
    <source>
        <dbReference type="ARBA" id="ARBA00023242"/>
    </source>
</evidence>
<evidence type="ECO:0000313" key="9">
    <source>
        <dbReference type="EMBL" id="EON96816.1"/>
    </source>
</evidence>
<keyword evidence="10" id="KW-1185">Reference proteome</keyword>
<accession>R8BBY8</accession>
<reference evidence="10" key="1">
    <citation type="journal article" date="2013" name="Genome Announc.">
        <title>Draft genome sequence of the ascomycete Phaeoacremonium aleophilum strain UCR-PA7, a causal agent of the esca disease complex in grapevines.</title>
        <authorList>
            <person name="Blanco-Ulate B."/>
            <person name="Rolshausen P."/>
            <person name="Cantu D."/>
        </authorList>
    </citation>
    <scope>NUCLEOTIDE SEQUENCE [LARGE SCALE GENOMIC DNA]</scope>
    <source>
        <strain evidence="10">UCR-PA7</strain>
    </source>
</reference>
<gene>
    <name evidence="9" type="ORF">UCRPA7_7710</name>
</gene>
<proteinExistence type="inferred from homology"/>
<evidence type="ECO:0000256" key="4">
    <source>
        <dbReference type="ARBA" id="ARBA00022454"/>
    </source>
</evidence>
<evidence type="ECO:0000256" key="3">
    <source>
        <dbReference type="ARBA" id="ARBA00005795"/>
    </source>
</evidence>
<dbReference type="GO" id="GO:0000070">
    <property type="term" value="P:mitotic sister chromatid segregation"/>
    <property type="evidence" value="ECO:0007669"/>
    <property type="project" value="TreeGrafter"/>
</dbReference>